<keyword evidence="5" id="KW-1185">Reference proteome</keyword>
<gene>
    <name evidence="4" type="ORF">BN860_17326g</name>
</gene>
<dbReference type="OrthoDB" id="4048430at2759"/>
<feature type="region of interest" description="Disordered" evidence="1">
    <location>
        <begin position="116"/>
        <end position="149"/>
    </location>
</feature>
<proteinExistence type="predicted"/>
<dbReference type="GO" id="GO:0005802">
    <property type="term" value="C:trans-Golgi network"/>
    <property type="evidence" value="ECO:0007669"/>
    <property type="project" value="TreeGrafter"/>
</dbReference>
<dbReference type="EMBL" id="HG316454">
    <property type="protein sequence ID" value="CDF87913.1"/>
    <property type="molecule type" value="Genomic_DNA"/>
</dbReference>
<name>A0A8J2T4K7_ZYGB2</name>
<dbReference type="Pfam" id="PF23646">
    <property type="entry name" value="IgD2_Trs65"/>
    <property type="match status" value="1"/>
</dbReference>
<evidence type="ECO:0000313" key="4">
    <source>
        <dbReference type="EMBL" id="CDF87913.1"/>
    </source>
</evidence>
<dbReference type="PANTHER" id="PTHR28159">
    <property type="entry name" value="TRAFFICKING PROTEIN PARTICLE COMPLEX II-SPECIFIC SUBUNIT 65"/>
    <property type="match status" value="1"/>
</dbReference>
<feature type="domain" description="Trafficking protein particle complex II-specific subunit 65 IgD2" evidence="3">
    <location>
        <begin position="176"/>
        <end position="307"/>
    </location>
</feature>
<organism evidence="4 5">
    <name type="scientific">Zygosaccharomyces bailii (strain CLIB 213 / ATCC 58445 / CBS 680 / BCRC 21525 / NBRC 1098 / NCYC 1416 / NRRL Y-2227)</name>
    <dbReference type="NCBI Taxonomy" id="1333698"/>
    <lineage>
        <taxon>Eukaryota</taxon>
        <taxon>Fungi</taxon>
        <taxon>Dikarya</taxon>
        <taxon>Ascomycota</taxon>
        <taxon>Saccharomycotina</taxon>
        <taxon>Saccharomycetes</taxon>
        <taxon>Saccharomycetales</taxon>
        <taxon>Saccharomycetaceae</taxon>
        <taxon>Zygosaccharomyces</taxon>
    </lineage>
</organism>
<feature type="domain" description="Trafficking protein particle complex II-specific subunit 65 IgD1" evidence="2">
    <location>
        <begin position="2"/>
        <end position="138"/>
    </location>
</feature>
<sequence>MECYIPLGKLADNAAIAEVKQSHDSRRFVVFDEDLSIYLRAGDTTRLHRFTVWINDAKVLQSQGVASFNKVTGLDACWILKPGTTDSLFRSSVVMNNGYNNQIKFTVEYVEDVPISDDQKSSSEDGDNDILPSFEPVLPGQPPKQNANSIHQSGLSIMNVPPEQLKSITLQYPIYSLLNMRLRNSMLKNRHCIISSLDFQTSKASIQFSERYLPSSRPDGIRPELRLDFQELRYELVDRTARCPLDPITPFPVPFQAVAHDSYSISYQLPLVPDHNLSPHRVKITLKYVMPLGNHRLPITTTWETDVTLKKPAITNTPQPSSSLPTSRMYTLGSRINLLGSTTSFTNNKLNNVKFKFLDKNVNAYKGAQFTMTLQIVNSSTQPLDLVIYYNNRNPPPHPQISVPLSLDKQYQMYKRYRRTTEGVILLSNDYKVPLVGPHETYFVRLNFVGIISGYYSTLPGLKIVDLQRNELIEVGLGASIYIH</sequence>
<dbReference type="InterPro" id="IPR055426">
    <property type="entry name" value="IgD2_Trs65"/>
</dbReference>
<evidence type="ECO:0000259" key="2">
    <source>
        <dbReference type="Pfam" id="PF23645"/>
    </source>
</evidence>
<evidence type="ECO:0000259" key="3">
    <source>
        <dbReference type="Pfam" id="PF23646"/>
    </source>
</evidence>
<dbReference type="GO" id="GO:0006891">
    <property type="term" value="P:intra-Golgi vesicle-mediated transport"/>
    <property type="evidence" value="ECO:0007669"/>
    <property type="project" value="InterPro"/>
</dbReference>
<dbReference type="AlphaFoldDB" id="A0A8J2T4K7"/>
<dbReference type="PANTHER" id="PTHR28159:SF1">
    <property type="entry name" value="TRAFFICKING PROTEIN PARTICLE COMPLEX II-SPECIFIC SUBUNIT 65"/>
    <property type="match status" value="1"/>
</dbReference>
<protein>
    <submittedName>
        <fullName evidence="4">BN860_17326g1_1</fullName>
    </submittedName>
</protein>
<reference evidence="5" key="1">
    <citation type="journal article" date="2013" name="Genome Announc.">
        <title>Genome sequence of the food spoilage yeast Zygosaccharomyces bailii CLIB 213(T).</title>
        <authorList>
            <person name="Galeote V."/>
            <person name="Bigey F."/>
            <person name="Devillers H."/>
            <person name="Neuveglise C."/>
            <person name="Dequin S."/>
        </authorList>
    </citation>
    <scope>NUCLEOTIDE SEQUENCE [LARGE SCALE GENOMIC DNA]</scope>
    <source>
        <strain evidence="5">CLIB 213 / ATCC 58445 / CBS 680 / CCRC 21525 / NBRC 1098 / NCYC 1416 / NRRL Y-2227</strain>
    </source>
</reference>
<evidence type="ECO:0000256" key="1">
    <source>
        <dbReference type="SAM" id="MobiDB-lite"/>
    </source>
</evidence>
<dbReference type="GO" id="GO:1990071">
    <property type="term" value="C:TRAPPII protein complex"/>
    <property type="evidence" value="ECO:0007669"/>
    <property type="project" value="InterPro"/>
</dbReference>
<evidence type="ECO:0000313" key="5">
    <source>
        <dbReference type="Proteomes" id="UP000019375"/>
    </source>
</evidence>
<dbReference type="Proteomes" id="UP000019375">
    <property type="component" value="Unassembled WGS sequence"/>
</dbReference>
<dbReference type="InterPro" id="IPR024662">
    <property type="entry name" value="Trs65"/>
</dbReference>
<dbReference type="Pfam" id="PF23645">
    <property type="entry name" value="IgD1_Trs65"/>
    <property type="match status" value="1"/>
</dbReference>
<accession>A0A8J2T4K7</accession>
<dbReference type="InterPro" id="IPR055425">
    <property type="entry name" value="IgD1_Trs65"/>
</dbReference>